<dbReference type="InterPro" id="IPR008952">
    <property type="entry name" value="Tetraspanin_EC2_sf"/>
</dbReference>
<evidence type="ECO:0000256" key="3">
    <source>
        <dbReference type="ARBA" id="ARBA00022692"/>
    </source>
</evidence>
<organism evidence="8 9">
    <name type="scientific">Cichlidogyrus casuarinus</name>
    <dbReference type="NCBI Taxonomy" id="1844966"/>
    <lineage>
        <taxon>Eukaryota</taxon>
        <taxon>Metazoa</taxon>
        <taxon>Spiralia</taxon>
        <taxon>Lophotrochozoa</taxon>
        <taxon>Platyhelminthes</taxon>
        <taxon>Monogenea</taxon>
        <taxon>Monopisthocotylea</taxon>
        <taxon>Dactylogyridea</taxon>
        <taxon>Ancyrocephalidae</taxon>
        <taxon>Cichlidogyrus</taxon>
    </lineage>
</organism>
<evidence type="ECO:0000256" key="4">
    <source>
        <dbReference type="ARBA" id="ARBA00022989"/>
    </source>
</evidence>
<feature type="transmembrane region" description="Helical" evidence="7">
    <location>
        <begin position="190"/>
        <end position="212"/>
    </location>
</feature>
<proteinExistence type="inferred from homology"/>
<dbReference type="InterPro" id="IPR018503">
    <property type="entry name" value="Tetraspanin_CS"/>
</dbReference>
<feature type="transmembrane region" description="Helical" evidence="7">
    <location>
        <begin position="81"/>
        <end position="106"/>
    </location>
</feature>
<feature type="transmembrane region" description="Helical" evidence="7">
    <location>
        <begin position="12"/>
        <end position="40"/>
    </location>
</feature>
<evidence type="ECO:0000256" key="2">
    <source>
        <dbReference type="ARBA" id="ARBA00006840"/>
    </source>
</evidence>
<dbReference type="PIRSF" id="PIRSF002419">
    <property type="entry name" value="Tetraspanin"/>
    <property type="match status" value="1"/>
</dbReference>
<keyword evidence="9" id="KW-1185">Reference proteome</keyword>
<dbReference type="PANTHER" id="PTHR19282:SF456">
    <property type="entry name" value="CD63 MOLECULE"/>
    <property type="match status" value="1"/>
</dbReference>
<dbReference type="PANTHER" id="PTHR19282">
    <property type="entry name" value="TETRASPANIN"/>
    <property type="match status" value="1"/>
</dbReference>
<dbReference type="AlphaFoldDB" id="A0ABD2QEJ8"/>
<evidence type="ECO:0000256" key="5">
    <source>
        <dbReference type="ARBA" id="ARBA00023136"/>
    </source>
</evidence>
<evidence type="ECO:0000256" key="7">
    <source>
        <dbReference type="RuleBase" id="RU361218"/>
    </source>
</evidence>
<comment type="caution">
    <text evidence="8">The sequence shown here is derived from an EMBL/GenBank/DDBJ whole genome shotgun (WGS) entry which is preliminary data.</text>
</comment>
<dbReference type="EMBL" id="JBJKFK010000487">
    <property type="protein sequence ID" value="KAL3316746.1"/>
    <property type="molecule type" value="Genomic_DNA"/>
</dbReference>
<feature type="transmembrane region" description="Helical" evidence="7">
    <location>
        <begin position="46"/>
        <end position="69"/>
    </location>
</feature>
<dbReference type="PROSITE" id="PS00421">
    <property type="entry name" value="TM4_1"/>
    <property type="match status" value="1"/>
</dbReference>
<evidence type="ECO:0000313" key="8">
    <source>
        <dbReference type="EMBL" id="KAL3316746.1"/>
    </source>
</evidence>
<dbReference type="InterPro" id="IPR018499">
    <property type="entry name" value="Tetraspanin/Peripherin"/>
</dbReference>
<dbReference type="PRINTS" id="PR00259">
    <property type="entry name" value="TMFOUR"/>
</dbReference>
<accession>A0ABD2QEJ8</accession>
<feature type="disulfide bond" evidence="6">
    <location>
        <begin position="139"/>
        <end position="156"/>
    </location>
</feature>
<sequence length="226" mass="24284">MVKLSCGLKFFKFLLVLINFLAFILGITLLIVSIILVVNLPKNIDIGVLSTAPTVAAVAGSIVMVIGFLGCCGAYKENACLLTIFAIIMGLIMIVMFAAAIAAIVMKENVPGYLKKGLDKFYEKDVNTFHEIEKKFGCCGVNDGSDYKGSVPAACCSDENQSCSTSSETYYTTGCYPKLMQKFPTMYKSVAAIGFIIAIICLAGVIMSGCLVTRIRAYNEVPQQAA</sequence>
<name>A0ABD2QEJ8_9PLAT</name>
<dbReference type="InterPro" id="IPR000301">
    <property type="entry name" value="Tetraspanin_animals"/>
</dbReference>
<dbReference type="Pfam" id="PF00335">
    <property type="entry name" value="Tetraspanin"/>
    <property type="match status" value="1"/>
</dbReference>
<protein>
    <recommendedName>
        <fullName evidence="7">Tetraspanin</fullName>
    </recommendedName>
</protein>
<keyword evidence="6" id="KW-1015">Disulfide bond</keyword>
<keyword evidence="5 7" id="KW-0472">Membrane</keyword>
<comment type="similarity">
    <text evidence="2 7">Belongs to the tetraspanin (TM4SF) family.</text>
</comment>
<feature type="disulfide bond" evidence="6">
    <location>
        <begin position="138"/>
        <end position="175"/>
    </location>
</feature>
<dbReference type="Gene3D" id="1.10.1450.10">
    <property type="entry name" value="Tetraspanin"/>
    <property type="match status" value="1"/>
</dbReference>
<dbReference type="Proteomes" id="UP001626550">
    <property type="component" value="Unassembled WGS sequence"/>
</dbReference>
<keyword evidence="3 7" id="KW-0812">Transmembrane</keyword>
<comment type="subcellular location">
    <subcellularLocation>
        <location evidence="1 7">Membrane</location>
        <topology evidence="1 7">Multi-pass membrane protein</topology>
    </subcellularLocation>
</comment>
<reference evidence="8 9" key="1">
    <citation type="submission" date="2024-11" db="EMBL/GenBank/DDBJ databases">
        <title>Adaptive evolution of stress response genes in parasites aligns with host niche diversity.</title>
        <authorList>
            <person name="Hahn C."/>
            <person name="Resl P."/>
        </authorList>
    </citation>
    <scope>NUCLEOTIDE SEQUENCE [LARGE SCALE GENOMIC DNA]</scope>
    <source>
        <strain evidence="8">EGGRZ-B1_66</strain>
        <tissue evidence="8">Body</tissue>
    </source>
</reference>
<keyword evidence="4 7" id="KW-1133">Transmembrane helix</keyword>
<evidence type="ECO:0000256" key="6">
    <source>
        <dbReference type="PIRSR" id="PIRSR002419-1"/>
    </source>
</evidence>
<evidence type="ECO:0000256" key="1">
    <source>
        <dbReference type="ARBA" id="ARBA00004141"/>
    </source>
</evidence>
<dbReference type="GO" id="GO:0016020">
    <property type="term" value="C:membrane"/>
    <property type="evidence" value="ECO:0007669"/>
    <property type="project" value="UniProtKB-SubCell"/>
</dbReference>
<evidence type="ECO:0000313" key="9">
    <source>
        <dbReference type="Proteomes" id="UP001626550"/>
    </source>
</evidence>
<gene>
    <name evidence="8" type="primary">CD63_1</name>
    <name evidence="8" type="ORF">Ciccas_004600</name>
</gene>
<dbReference type="SUPFAM" id="SSF48652">
    <property type="entry name" value="Tetraspanin"/>
    <property type="match status" value="1"/>
</dbReference>